<dbReference type="RefSeq" id="WP_170821867.1">
    <property type="nucleotide sequence ID" value="NZ_JAAOXG010000023.1"/>
</dbReference>
<keyword evidence="2" id="KW-1185">Reference proteome</keyword>
<proteinExistence type="predicted"/>
<dbReference type="Proteomes" id="UP000539052">
    <property type="component" value="Unassembled WGS sequence"/>
</dbReference>
<evidence type="ECO:0000313" key="1">
    <source>
        <dbReference type="EMBL" id="NNJ30676.1"/>
    </source>
</evidence>
<comment type="caution">
    <text evidence="1">The sequence shown here is derived from an EMBL/GenBank/DDBJ whole genome shotgun (WGS) entry which is preliminary data.</text>
</comment>
<sequence length="210" mass="23757">MKKFAKRGWKLGNPFGKVQPPELIGIIGTGRGTGVTHFSVMTAGYLSGVMRMRCAVLEWNHHESFSCMEAACSSGKNGENPFRVLETDYFGKAGIDTLLLCKKSGYHAVIVDYGTVKEGNLEEFFRCSRQLVIGSLSEWQIGEFLEFEKKGIKTEKSWDSLVSFGSEEARTSLEKRLKDPVIRIPFSIDPFSVTAETMSFYEQLFYKYKR</sequence>
<organism evidence="1 2">
    <name type="scientific">Lacrimispora defluvii</name>
    <dbReference type="NCBI Taxonomy" id="2719233"/>
    <lineage>
        <taxon>Bacteria</taxon>
        <taxon>Bacillati</taxon>
        <taxon>Bacillota</taxon>
        <taxon>Clostridia</taxon>
        <taxon>Lachnospirales</taxon>
        <taxon>Lachnospiraceae</taxon>
        <taxon>Lacrimispora</taxon>
    </lineage>
</organism>
<evidence type="ECO:0000313" key="2">
    <source>
        <dbReference type="Proteomes" id="UP000539052"/>
    </source>
</evidence>
<reference evidence="1 2" key="1">
    <citation type="submission" date="2020-03" db="EMBL/GenBank/DDBJ databases">
        <title>Genome Sequence of industrial isolate, B5A.</title>
        <authorList>
            <person name="Sharma S."/>
            <person name="Patil P.B."/>
            <person name="Korpole S."/>
        </authorList>
    </citation>
    <scope>NUCLEOTIDE SEQUENCE [LARGE SCALE GENOMIC DNA]</scope>
    <source>
        <strain evidence="1 2">PI-S10-B5A</strain>
    </source>
</reference>
<name>A0ABX1VWE3_9FIRM</name>
<gene>
    <name evidence="1" type="ORF">G9470_12855</name>
</gene>
<protein>
    <submittedName>
        <fullName evidence="1">Uncharacterized protein</fullName>
    </submittedName>
</protein>
<dbReference type="EMBL" id="JAAOXG010000023">
    <property type="protein sequence ID" value="NNJ30676.1"/>
    <property type="molecule type" value="Genomic_DNA"/>
</dbReference>
<accession>A0ABX1VWE3</accession>